<comment type="caution">
    <text evidence="7">The sequence shown here is derived from an EMBL/GenBank/DDBJ whole genome shotgun (WGS) entry which is preliminary data.</text>
</comment>
<dbReference type="InterPro" id="IPR036291">
    <property type="entry name" value="NAD(P)-bd_dom_sf"/>
</dbReference>
<sequence>MESCCLQSSALATVSTSLAKSRFLQEKTSLHGQVLRFTNVTKCAHARKIRTLDVKAQGSGTAKFSSGAVEAATEERDLKDENLAFVAGATGKVGSRAVRELLKLGFRVRAGVRSAQRAQTLVQKKLSLQCRLWTPNAYLGLDEMFCMANNRSSLVFSPAVEKLELVECDLEKPKEIGPALGNASVVLCCIGASEKEVFDVTGPYRIDYLATRNLVDAAAAAKVNHFIMVSSLGTNKFGFPAAILNLFWGVLLWKRKAEEALIASGVPYTIVRPGGMERPTDAFKETHNLTLSKEDTLFGGLVSNLQVAELIAFMAQNPGLSYCKVVEVVAETTAPLTPMDQLLAKIPSNRVPPKESKAAQTPAKAVVTEESKAAQTPAKAVVTEAPSSPIEDEAVQEKATVARPLSPYTAYDDLKPPTTPSPNPPSGQKQSANPVAAPSSPAASDIQTAPSAAIPAIDEAKPASVEEKIERPLSPYTAYDDLKPPTSPTPTPPSGLKQNASPVDAVSRFDISDVQTNPATAPVIAEPEATPEEAKRETPLSPYTSYDDLKPPTSPTPTPPSGLKQDASPVDAVSRVDTSDVQTNPATAPVIAEPETTAEEAKRETPLSPYTSYDDLKPPTSPIPTPPVGSTVSSSSLNGPPMASNDQKQHVEPKPRPLSPYTMYEDLKPPTSPIPSPKN</sequence>
<reference evidence="7" key="1">
    <citation type="submission" date="2022-02" db="EMBL/GenBank/DDBJ databases">
        <authorList>
            <person name="Henning P.M."/>
            <person name="McCubbin A.G."/>
            <person name="Shore J.S."/>
        </authorList>
    </citation>
    <scope>NUCLEOTIDE SEQUENCE</scope>
    <source>
        <strain evidence="7">F60SS</strain>
        <tissue evidence="7">Leaves</tissue>
    </source>
</reference>
<dbReference type="Proteomes" id="UP001141552">
    <property type="component" value="Unassembled WGS sequence"/>
</dbReference>
<proteinExistence type="predicted"/>
<feature type="compositionally biased region" description="Basic and acidic residues" evidence="5">
    <location>
        <begin position="458"/>
        <end position="471"/>
    </location>
</feature>
<keyword evidence="4" id="KW-0809">Transit peptide</keyword>
<gene>
    <name evidence="7" type="ORF">Tsubulata_008977</name>
</gene>
<feature type="region of interest" description="Disordered" evidence="5">
    <location>
        <begin position="347"/>
        <end position="679"/>
    </location>
</feature>
<dbReference type="PANTHER" id="PTHR47285">
    <property type="entry name" value="PROTEIN TIC 62, CHLOROPLASTIC"/>
    <property type="match status" value="1"/>
</dbReference>
<organism evidence="7 8">
    <name type="scientific">Turnera subulata</name>
    <dbReference type="NCBI Taxonomy" id="218843"/>
    <lineage>
        <taxon>Eukaryota</taxon>
        <taxon>Viridiplantae</taxon>
        <taxon>Streptophyta</taxon>
        <taxon>Embryophyta</taxon>
        <taxon>Tracheophyta</taxon>
        <taxon>Spermatophyta</taxon>
        <taxon>Magnoliopsida</taxon>
        <taxon>eudicotyledons</taxon>
        <taxon>Gunneridae</taxon>
        <taxon>Pentapetalae</taxon>
        <taxon>rosids</taxon>
        <taxon>fabids</taxon>
        <taxon>Malpighiales</taxon>
        <taxon>Passifloraceae</taxon>
        <taxon>Turnera</taxon>
    </lineage>
</organism>
<dbReference type="CDD" id="cd05243">
    <property type="entry name" value="SDR_a5"/>
    <property type="match status" value="1"/>
</dbReference>
<accession>A0A9Q0JCD8</accession>
<dbReference type="InterPro" id="IPR044719">
    <property type="entry name" value="TIC62"/>
</dbReference>
<dbReference type="GO" id="GO:0009507">
    <property type="term" value="C:chloroplast"/>
    <property type="evidence" value="ECO:0007669"/>
    <property type="project" value="UniProtKB-SubCell"/>
</dbReference>
<feature type="domain" description="NAD(P)-binding" evidence="6">
    <location>
        <begin position="149"/>
        <end position="318"/>
    </location>
</feature>
<dbReference type="SUPFAM" id="SSF51735">
    <property type="entry name" value="NAD(P)-binding Rossmann-fold domains"/>
    <property type="match status" value="1"/>
</dbReference>
<keyword evidence="2" id="KW-0150">Chloroplast</keyword>
<dbReference type="InterPro" id="IPR016040">
    <property type="entry name" value="NAD(P)-bd_dom"/>
</dbReference>
<dbReference type="Pfam" id="PF13460">
    <property type="entry name" value="NAD_binding_10"/>
    <property type="match status" value="1"/>
</dbReference>
<dbReference type="PANTHER" id="PTHR47285:SF1">
    <property type="entry name" value="PROTEIN TIC 62, CHLOROPLASTIC"/>
    <property type="match status" value="1"/>
</dbReference>
<evidence type="ECO:0000313" key="8">
    <source>
        <dbReference type="Proteomes" id="UP001141552"/>
    </source>
</evidence>
<evidence type="ECO:0000256" key="3">
    <source>
        <dbReference type="ARBA" id="ARBA00022640"/>
    </source>
</evidence>
<evidence type="ECO:0000259" key="6">
    <source>
        <dbReference type="Pfam" id="PF13460"/>
    </source>
</evidence>
<evidence type="ECO:0000256" key="2">
    <source>
        <dbReference type="ARBA" id="ARBA00022528"/>
    </source>
</evidence>
<comment type="subcellular location">
    <subcellularLocation>
        <location evidence="1">Plastid</location>
        <location evidence="1">Chloroplast</location>
    </subcellularLocation>
</comment>
<reference evidence="7" key="2">
    <citation type="journal article" date="2023" name="Plants (Basel)">
        <title>Annotation of the Turnera subulata (Passifloraceae) Draft Genome Reveals the S-Locus Evolved after the Divergence of Turneroideae from Passifloroideae in a Stepwise Manner.</title>
        <authorList>
            <person name="Henning P.M."/>
            <person name="Roalson E.H."/>
            <person name="Mir W."/>
            <person name="McCubbin A.G."/>
            <person name="Shore J.S."/>
        </authorList>
    </citation>
    <scope>NUCLEOTIDE SEQUENCE</scope>
    <source>
        <strain evidence="7">F60SS</strain>
    </source>
</reference>
<feature type="compositionally biased region" description="Low complexity" evidence="5">
    <location>
        <begin position="628"/>
        <end position="641"/>
    </location>
</feature>
<keyword evidence="3" id="KW-0934">Plastid</keyword>
<evidence type="ECO:0000313" key="7">
    <source>
        <dbReference type="EMBL" id="KAJ4836072.1"/>
    </source>
</evidence>
<name>A0A9Q0JCD8_9ROSI</name>
<dbReference type="OrthoDB" id="419598at2759"/>
<feature type="compositionally biased region" description="Pro residues" evidence="5">
    <location>
        <begin position="670"/>
        <end position="679"/>
    </location>
</feature>
<dbReference type="Gene3D" id="3.40.50.720">
    <property type="entry name" value="NAD(P)-binding Rossmann-like Domain"/>
    <property type="match status" value="1"/>
</dbReference>
<evidence type="ECO:0000256" key="1">
    <source>
        <dbReference type="ARBA" id="ARBA00004229"/>
    </source>
</evidence>
<dbReference type="FunFam" id="3.40.50.720:FF:000499">
    <property type="entry name" value="Protein TIC 62, chloroplastic"/>
    <property type="match status" value="1"/>
</dbReference>
<dbReference type="EMBL" id="JAKUCV010004237">
    <property type="protein sequence ID" value="KAJ4836072.1"/>
    <property type="molecule type" value="Genomic_DNA"/>
</dbReference>
<protein>
    <recommendedName>
        <fullName evidence="6">NAD(P)-binding domain-containing protein</fullName>
    </recommendedName>
</protein>
<keyword evidence="8" id="KW-1185">Reference proteome</keyword>
<feature type="compositionally biased region" description="Low complexity" evidence="5">
    <location>
        <begin position="431"/>
        <end position="444"/>
    </location>
</feature>
<evidence type="ECO:0000256" key="5">
    <source>
        <dbReference type="SAM" id="MobiDB-lite"/>
    </source>
</evidence>
<evidence type="ECO:0000256" key="4">
    <source>
        <dbReference type="ARBA" id="ARBA00022946"/>
    </source>
</evidence>
<dbReference type="AlphaFoldDB" id="A0A9Q0JCD8"/>